<evidence type="ECO:0000256" key="1">
    <source>
        <dbReference type="ARBA" id="ARBA00000085"/>
    </source>
</evidence>
<feature type="transmembrane region" description="Helical" evidence="15">
    <location>
        <begin position="12"/>
        <end position="35"/>
    </location>
</feature>
<dbReference type="SUPFAM" id="SSF55874">
    <property type="entry name" value="ATPase domain of HSP90 chaperone/DNA topoisomerase II/histidine kinase"/>
    <property type="match status" value="1"/>
</dbReference>
<dbReference type="SUPFAM" id="SSF47384">
    <property type="entry name" value="Homodimeric domain of signal transducing histidine kinase"/>
    <property type="match status" value="1"/>
</dbReference>
<dbReference type="Pfam" id="PF02518">
    <property type="entry name" value="HATPase_c"/>
    <property type="match status" value="1"/>
</dbReference>
<comment type="caution">
    <text evidence="18">The sequence shown here is derived from an EMBL/GenBank/DDBJ whole genome shotgun (WGS) entry which is preliminary data.</text>
</comment>
<evidence type="ECO:0000256" key="14">
    <source>
        <dbReference type="ARBA" id="ARBA00023136"/>
    </source>
</evidence>
<dbReference type="EC" id="2.7.13.3" evidence="3"/>
<keyword evidence="14 15" id="KW-0472">Membrane</keyword>
<keyword evidence="13" id="KW-0902">Two-component regulatory system</keyword>
<dbReference type="InterPro" id="IPR004358">
    <property type="entry name" value="Sig_transdc_His_kin-like_C"/>
</dbReference>
<dbReference type="PANTHER" id="PTHR44936:SF5">
    <property type="entry name" value="SENSOR HISTIDINE KINASE ENVZ"/>
    <property type="match status" value="1"/>
</dbReference>
<protein>
    <recommendedName>
        <fullName evidence="3">histidine kinase</fullName>
        <ecNumber evidence="3">2.7.13.3</ecNumber>
    </recommendedName>
</protein>
<feature type="transmembrane region" description="Helical" evidence="15">
    <location>
        <begin position="172"/>
        <end position="193"/>
    </location>
</feature>
<evidence type="ECO:0000256" key="6">
    <source>
        <dbReference type="ARBA" id="ARBA00022553"/>
    </source>
</evidence>
<keyword evidence="12 15" id="KW-1133">Transmembrane helix</keyword>
<keyword evidence="11" id="KW-0067">ATP-binding</keyword>
<dbReference type="InterPro" id="IPR005467">
    <property type="entry name" value="His_kinase_dom"/>
</dbReference>
<dbReference type="InterPro" id="IPR036097">
    <property type="entry name" value="HisK_dim/P_sf"/>
</dbReference>
<keyword evidence="10 18" id="KW-0418">Kinase</keyword>
<comment type="subcellular location">
    <subcellularLocation>
        <location evidence="2">Cell inner membrane</location>
        <topology evidence="2">Multi-pass membrane protein</topology>
    </subcellularLocation>
</comment>
<dbReference type="Gene3D" id="1.10.287.130">
    <property type="match status" value="1"/>
</dbReference>
<evidence type="ECO:0000256" key="9">
    <source>
        <dbReference type="ARBA" id="ARBA00022741"/>
    </source>
</evidence>
<name>A0ABY1BPI9_9PSED</name>
<feature type="domain" description="HAMP" evidence="17">
    <location>
        <begin position="193"/>
        <end position="245"/>
    </location>
</feature>
<keyword evidence="7" id="KW-0808">Transferase</keyword>
<keyword evidence="9" id="KW-0547">Nucleotide-binding</keyword>
<dbReference type="SMART" id="SM00387">
    <property type="entry name" value="HATPase_c"/>
    <property type="match status" value="1"/>
</dbReference>
<evidence type="ECO:0000256" key="7">
    <source>
        <dbReference type="ARBA" id="ARBA00022679"/>
    </source>
</evidence>
<dbReference type="InterPro" id="IPR003594">
    <property type="entry name" value="HATPase_dom"/>
</dbReference>
<dbReference type="PROSITE" id="PS50109">
    <property type="entry name" value="HIS_KIN"/>
    <property type="match status" value="1"/>
</dbReference>
<dbReference type="PANTHER" id="PTHR44936">
    <property type="entry name" value="SENSOR PROTEIN CREC"/>
    <property type="match status" value="1"/>
</dbReference>
<dbReference type="SMART" id="SM00388">
    <property type="entry name" value="HisKA"/>
    <property type="match status" value="1"/>
</dbReference>
<keyword evidence="6" id="KW-0597">Phosphoprotein</keyword>
<dbReference type="CDD" id="cd00082">
    <property type="entry name" value="HisKA"/>
    <property type="match status" value="1"/>
</dbReference>
<evidence type="ECO:0000256" key="5">
    <source>
        <dbReference type="ARBA" id="ARBA00022519"/>
    </source>
</evidence>
<evidence type="ECO:0000256" key="3">
    <source>
        <dbReference type="ARBA" id="ARBA00012438"/>
    </source>
</evidence>
<dbReference type="Proteomes" id="UP000198512">
    <property type="component" value="Unassembled WGS sequence"/>
</dbReference>
<evidence type="ECO:0000313" key="18">
    <source>
        <dbReference type="EMBL" id="SER31676.1"/>
    </source>
</evidence>
<dbReference type="PRINTS" id="PR00344">
    <property type="entry name" value="BCTRLSENSOR"/>
</dbReference>
<evidence type="ECO:0000256" key="10">
    <source>
        <dbReference type="ARBA" id="ARBA00022777"/>
    </source>
</evidence>
<dbReference type="InterPro" id="IPR003661">
    <property type="entry name" value="HisK_dim/P_dom"/>
</dbReference>
<keyword evidence="4" id="KW-1003">Cell membrane</keyword>
<keyword evidence="5" id="KW-0997">Cell inner membrane</keyword>
<keyword evidence="19" id="KW-1185">Reference proteome</keyword>
<dbReference type="Pfam" id="PF00512">
    <property type="entry name" value="HisKA"/>
    <property type="match status" value="1"/>
</dbReference>
<evidence type="ECO:0000256" key="11">
    <source>
        <dbReference type="ARBA" id="ARBA00022840"/>
    </source>
</evidence>
<dbReference type="RefSeq" id="WP_069520168.1">
    <property type="nucleotide sequence ID" value="NZ_FOFP01000022.1"/>
</dbReference>
<dbReference type="CDD" id="cd06225">
    <property type="entry name" value="HAMP"/>
    <property type="match status" value="1"/>
</dbReference>
<dbReference type="InterPro" id="IPR050980">
    <property type="entry name" value="2C_sensor_his_kinase"/>
</dbReference>
<keyword evidence="8 15" id="KW-0812">Transmembrane</keyword>
<reference evidence="18 19" key="1">
    <citation type="submission" date="2016-10" db="EMBL/GenBank/DDBJ databases">
        <authorList>
            <person name="Varghese N."/>
            <person name="Submissions S."/>
        </authorList>
    </citation>
    <scope>NUCLEOTIDE SEQUENCE [LARGE SCALE GENOMIC DNA]</scope>
    <source>
        <strain evidence="18 19">CIP 109853</strain>
    </source>
</reference>
<organism evidence="18 19">
    <name type="scientific">Pseudomonas cuatrocienegasensis</name>
    <dbReference type="NCBI Taxonomy" id="543360"/>
    <lineage>
        <taxon>Bacteria</taxon>
        <taxon>Pseudomonadati</taxon>
        <taxon>Pseudomonadota</taxon>
        <taxon>Gammaproteobacteria</taxon>
        <taxon>Pseudomonadales</taxon>
        <taxon>Pseudomonadaceae</taxon>
        <taxon>Pseudomonas</taxon>
    </lineage>
</organism>
<gene>
    <name evidence="18" type="ORF">SAMN05216600_12234</name>
</gene>
<dbReference type="InterPro" id="IPR003660">
    <property type="entry name" value="HAMP_dom"/>
</dbReference>
<dbReference type="CDD" id="cd00075">
    <property type="entry name" value="HATPase"/>
    <property type="match status" value="1"/>
</dbReference>
<proteinExistence type="predicted"/>
<evidence type="ECO:0000259" key="17">
    <source>
        <dbReference type="PROSITE" id="PS50885"/>
    </source>
</evidence>
<evidence type="ECO:0000256" key="12">
    <source>
        <dbReference type="ARBA" id="ARBA00022989"/>
    </source>
</evidence>
<sequence length="450" mass="50065">MKLCQRLWPQRLAHQLILLLVLALLMAHALSILLLQRNGALIHPLSRERVLEQLSTAYLAVEGLTEVEAQRLLGVMGSEQSRFWVGAKAEVEPFAMHPEEQRLATELAARLNRPLSSISLQLEREHGGPAREDVLSRAGWAPLRLRSTLELPSGQYLNARQHPSGAYEWRRLLAYALPVSTLPIVLILLFFALRVVRLFRTLASATEQISRGDWLARLPQSGPREAQELTTAFNLMQERLARHVEGRTQMLASLSHDLNTPLTELRLQLELVADDALREDLLESLDELRQMVAETLHFIRDESIQEATSRVSLNALLDDLVCRYQTLGKPVTWVNGETLFCRGRPLALKRALTNLIDNALRYAGDARLSLTRKGRDLHLEILDHGPGIDPAALGQVFEPFVQLQARDGLGVGLGLSIARACIQAHGGTLTLENRPPAGLCAVVRLPADTA</sequence>
<evidence type="ECO:0000256" key="2">
    <source>
        <dbReference type="ARBA" id="ARBA00004429"/>
    </source>
</evidence>
<dbReference type="Gene3D" id="3.30.565.10">
    <property type="entry name" value="Histidine kinase-like ATPase, C-terminal domain"/>
    <property type="match status" value="1"/>
</dbReference>
<dbReference type="PROSITE" id="PS50885">
    <property type="entry name" value="HAMP"/>
    <property type="match status" value="1"/>
</dbReference>
<evidence type="ECO:0000256" key="13">
    <source>
        <dbReference type="ARBA" id="ARBA00023012"/>
    </source>
</evidence>
<evidence type="ECO:0000313" key="19">
    <source>
        <dbReference type="Proteomes" id="UP000198512"/>
    </source>
</evidence>
<evidence type="ECO:0000256" key="4">
    <source>
        <dbReference type="ARBA" id="ARBA00022475"/>
    </source>
</evidence>
<feature type="domain" description="Histidine kinase" evidence="16">
    <location>
        <begin position="253"/>
        <end position="449"/>
    </location>
</feature>
<dbReference type="Pfam" id="PF00672">
    <property type="entry name" value="HAMP"/>
    <property type="match status" value="1"/>
</dbReference>
<accession>A0ABY1BPI9</accession>
<dbReference type="GO" id="GO:0016301">
    <property type="term" value="F:kinase activity"/>
    <property type="evidence" value="ECO:0007669"/>
    <property type="project" value="UniProtKB-KW"/>
</dbReference>
<dbReference type="SMART" id="SM00304">
    <property type="entry name" value="HAMP"/>
    <property type="match status" value="1"/>
</dbReference>
<comment type="catalytic activity">
    <reaction evidence="1">
        <text>ATP + protein L-histidine = ADP + protein N-phospho-L-histidine.</text>
        <dbReference type="EC" id="2.7.13.3"/>
    </reaction>
</comment>
<dbReference type="SUPFAM" id="SSF158472">
    <property type="entry name" value="HAMP domain-like"/>
    <property type="match status" value="1"/>
</dbReference>
<dbReference type="EMBL" id="FOFP01000022">
    <property type="protein sequence ID" value="SER31676.1"/>
    <property type="molecule type" value="Genomic_DNA"/>
</dbReference>
<evidence type="ECO:0000256" key="8">
    <source>
        <dbReference type="ARBA" id="ARBA00022692"/>
    </source>
</evidence>
<dbReference type="InterPro" id="IPR036890">
    <property type="entry name" value="HATPase_C_sf"/>
</dbReference>
<evidence type="ECO:0000256" key="15">
    <source>
        <dbReference type="SAM" id="Phobius"/>
    </source>
</evidence>
<evidence type="ECO:0000259" key="16">
    <source>
        <dbReference type="PROSITE" id="PS50109"/>
    </source>
</evidence>